<evidence type="ECO:0000313" key="2">
    <source>
        <dbReference type="Proteomes" id="UP001196413"/>
    </source>
</evidence>
<comment type="caution">
    <text evidence="1">The sequence shown here is derived from an EMBL/GenBank/DDBJ whole genome shotgun (WGS) entry which is preliminary data.</text>
</comment>
<dbReference type="Proteomes" id="UP001196413">
    <property type="component" value="Unassembled WGS sequence"/>
</dbReference>
<protein>
    <submittedName>
        <fullName evidence="1">Uncharacterized protein</fullName>
    </submittedName>
</protein>
<name>A0AAD5MGK9_PARTN</name>
<organism evidence="1 2">
    <name type="scientific">Parelaphostrongylus tenuis</name>
    <name type="common">Meningeal worm</name>
    <dbReference type="NCBI Taxonomy" id="148309"/>
    <lineage>
        <taxon>Eukaryota</taxon>
        <taxon>Metazoa</taxon>
        <taxon>Ecdysozoa</taxon>
        <taxon>Nematoda</taxon>
        <taxon>Chromadorea</taxon>
        <taxon>Rhabditida</taxon>
        <taxon>Rhabditina</taxon>
        <taxon>Rhabditomorpha</taxon>
        <taxon>Strongyloidea</taxon>
        <taxon>Metastrongylidae</taxon>
        <taxon>Parelaphostrongylus</taxon>
    </lineage>
</organism>
<proteinExistence type="predicted"/>
<evidence type="ECO:0000313" key="1">
    <source>
        <dbReference type="EMBL" id="KAJ1348652.1"/>
    </source>
</evidence>
<dbReference type="AlphaFoldDB" id="A0AAD5MGK9"/>
<gene>
    <name evidence="1" type="ORF">KIN20_004003</name>
</gene>
<keyword evidence="2" id="KW-1185">Reference proteome</keyword>
<dbReference type="EMBL" id="JAHQIW010000536">
    <property type="protein sequence ID" value="KAJ1348652.1"/>
    <property type="molecule type" value="Genomic_DNA"/>
</dbReference>
<sequence>MNGRDFQCSYRGKGPHTSKTVTMSYDSKCQDRKGNPINQGFKFKRKGLQYRCGKDGAVL</sequence>
<reference evidence="1" key="1">
    <citation type="submission" date="2021-06" db="EMBL/GenBank/DDBJ databases">
        <title>Parelaphostrongylus tenuis whole genome reference sequence.</title>
        <authorList>
            <person name="Garwood T.J."/>
            <person name="Larsen P.A."/>
            <person name="Fountain-Jones N.M."/>
            <person name="Garbe J.R."/>
            <person name="Macchietto M.G."/>
            <person name="Kania S.A."/>
            <person name="Gerhold R.W."/>
            <person name="Richards J.E."/>
            <person name="Wolf T.M."/>
        </authorList>
    </citation>
    <scope>NUCLEOTIDE SEQUENCE</scope>
    <source>
        <strain evidence="1">MNPRO001-30</strain>
        <tissue evidence="1">Meninges</tissue>
    </source>
</reference>
<accession>A0AAD5MGK9</accession>